<dbReference type="Proteomes" id="UP001295444">
    <property type="component" value="Chromosome 05"/>
</dbReference>
<accession>A0AAD1S7S8</accession>
<dbReference type="EMBL" id="OW240916">
    <property type="protein sequence ID" value="CAH2291760.1"/>
    <property type="molecule type" value="Genomic_DNA"/>
</dbReference>
<gene>
    <name evidence="1" type="ORF">PECUL_23A056954</name>
</gene>
<sequence length="358" mass="41043">MANRSSQNEDQNFITREETKSKKAEIDAKIKENVVTSGTIFIIKFADILNANNSSPEVISHYMQRVLHSIFFIGYVSKPRVYPEEFIPEKILESFKEKFPGPFKDYLSHVPHQTPYSILLEFMSENKNCNEPKILMQELWEINKSLWKTDTNIGYQPVANDFTATVIAYSCYGDINGNNNVNSAYGSSISCKGRVPRRIMIHISVLQVWDLAISYAVCQEGDSPALVFPNQVCCKAYNFHCNSNCFLEVPPCAKCMKSFRGVKFNPPCENPDDDPTWPYGNCAENESLNKLLKGCQDLRSRILTEKNIQGKQMDIIEIETMFKKEKEEKLKKNLKNLLGSQNITLRKDNRKLQSFQPM</sequence>
<evidence type="ECO:0000313" key="2">
    <source>
        <dbReference type="Proteomes" id="UP001295444"/>
    </source>
</evidence>
<organism evidence="1 2">
    <name type="scientific">Pelobates cultripes</name>
    <name type="common">Western spadefoot toad</name>
    <dbReference type="NCBI Taxonomy" id="61616"/>
    <lineage>
        <taxon>Eukaryota</taxon>
        <taxon>Metazoa</taxon>
        <taxon>Chordata</taxon>
        <taxon>Craniata</taxon>
        <taxon>Vertebrata</taxon>
        <taxon>Euteleostomi</taxon>
        <taxon>Amphibia</taxon>
        <taxon>Batrachia</taxon>
        <taxon>Anura</taxon>
        <taxon>Pelobatoidea</taxon>
        <taxon>Pelobatidae</taxon>
        <taxon>Pelobates</taxon>
    </lineage>
</organism>
<keyword evidence="2" id="KW-1185">Reference proteome</keyword>
<proteinExistence type="predicted"/>
<name>A0AAD1S7S8_PELCU</name>
<evidence type="ECO:0000313" key="1">
    <source>
        <dbReference type="EMBL" id="CAH2291760.1"/>
    </source>
</evidence>
<reference evidence="1" key="1">
    <citation type="submission" date="2022-03" db="EMBL/GenBank/DDBJ databases">
        <authorList>
            <person name="Alioto T."/>
            <person name="Alioto T."/>
            <person name="Gomez Garrido J."/>
        </authorList>
    </citation>
    <scope>NUCLEOTIDE SEQUENCE</scope>
</reference>
<dbReference type="AlphaFoldDB" id="A0AAD1S7S8"/>
<protein>
    <submittedName>
        <fullName evidence="1">Uncharacterized protein</fullName>
    </submittedName>
</protein>